<dbReference type="NCBIfam" id="TIGR02532">
    <property type="entry name" value="IV_pilin_GFxxxE"/>
    <property type="match status" value="1"/>
</dbReference>
<dbReference type="RefSeq" id="WP_014546585.1">
    <property type="nucleotide sequence ID" value="NC_013410.1"/>
</dbReference>
<proteinExistence type="predicted"/>
<reference evidence="2 5" key="1">
    <citation type="submission" date="2009-10" db="EMBL/GenBank/DDBJ databases">
        <title>Complete sequence of Fibrobacter succinogenes subsp. succinogenes S85.</title>
        <authorList>
            <consortium name="US DOE Joint Genome Institute"/>
            <person name="Lucas S."/>
            <person name="Copeland A."/>
            <person name="Lapidus A."/>
            <person name="Glavina del Rio T."/>
            <person name="Tice H."/>
            <person name="Bruce D."/>
            <person name="Goodwin L."/>
            <person name="Pitluck S."/>
            <person name="Chertkov O."/>
            <person name="Detter J.C."/>
            <person name="Han C."/>
            <person name="Tapia R."/>
            <person name="Larimer F."/>
            <person name="Land M."/>
            <person name="Hauser L."/>
            <person name="Kyrpides N."/>
            <person name="Mikhailova N."/>
            <person name="Weimer P.J."/>
            <person name="Stevenson D.M."/>
            <person name="Boyum J."/>
            <person name="Brumm P.I."/>
            <person name="Mead D."/>
        </authorList>
    </citation>
    <scope>NUCLEOTIDE SEQUENCE [LARGE SCALE GENOMIC DNA]</scope>
    <source>
        <strain evidence="5">ATCC 19169 / S85</strain>
        <strain evidence="2">S85</strain>
    </source>
</reference>
<keyword evidence="5" id="KW-1185">Reference proteome</keyword>
<dbReference type="AlphaFoldDB" id="C9RIP2"/>
<protein>
    <submittedName>
        <fullName evidence="3">Conserved domain protein</fullName>
    </submittedName>
</protein>
<evidence type="ECO:0000313" key="2">
    <source>
        <dbReference type="EMBL" id="ACX75513.1"/>
    </source>
</evidence>
<keyword evidence="1" id="KW-0472">Membrane</keyword>
<evidence type="ECO:0000313" key="5">
    <source>
        <dbReference type="Proteomes" id="UP000001497"/>
    </source>
</evidence>
<dbReference type="HOGENOM" id="CLU_1494098_0_0_0"/>
<sequence length="180" mass="19861">MLNHGSKKNGYTLVEVLVVVTIMGVLSSMGVAGLHGAVVNSRMKDVSLNTAAFLERMANEANRMSKRLCVKMANDTEQELQVFFSNDCNNLESAEIFETFTIESPARFGCNDVDLAVFSGTDWAQHGALFIPRLGLSAAPSEGYVCMQYGTSSVYGLVEKTRDNNMLVPRWRSGSYWDKL</sequence>
<reference evidence="3" key="3">
    <citation type="submission" date="2010-08" db="EMBL/GenBank/DDBJ databases">
        <authorList>
            <person name="Durkin A.S."/>
            <person name="Nelson K.E."/>
            <person name="Morrison M."/>
            <person name="Forsberg C.W."/>
            <person name="Wilson D.B."/>
            <person name="Russell J.B."/>
            <person name="Cann I.K.O."/>
            <person name="Mackie R.I."/>
            <person name="White B.A."/>
        </authorList>
    </citation>
    <scope>NUCLEOTIDE SEQUENCE</scope>
    <source>
        <strain evidence="3">S85</strain>
    </source>
</reference>
<dbReference type="Pfam" id="PF07963">
    <property type="entry name" value="N_methyl"/>
    <property type="match status" value="1"/>
</dbReference>
<dbReference type="Proteomes" id="UP000001497">
    <property type="component" value="Chromosome"/>
</dbReference>
<dbReference type="KEGG" id="fsc:FSU_2432"/>
<dbReference type="InterPro" id="IPR045584">
    <property type="entry name" value="Pilin-like"/>
</dbReference>
<dbReference type="SUPFAM" id="SSF54523">
    <property type="entry name" value="Pili subunits"/>
    <property type="match status" value="1"/>
</dbReference>
<dbReference type="Gene3D" id="3.30.700.10">
    <property type="entry name" value="Glycoprotein, Type 4 Pilin"/>
    <property type="match status" value="1"/>
</dbReference>
<name>C9RIP2_FIBSS</name>
<evidence type="ECO:0000313" key="3">
    <source>
        <dbReference type="EMBL" id="ADL26174.1"/>
    </source>
</evidence>
<evidence type="ECO:0000256" key="1">
    <source>
        <dbReference type="SAM" id="Phobius"/>
    </source>
</evidence>
<keyword evidence="1" id="KW-0812">Transmembrane</keyword>
<keyword evidence="1" id="KW-1133">Transmembrane helix</keyword>
<gene>
    <name evidence="2" type="ordered locus">Fisuc_1923</name>
    <name evidence="3" type="ordered locus">FSU_2432</name>
</gene>
<dbReference type="OrthoDB" id="9813887at2"/>
<dbReference type="EMBL" id="CP002158">
    <property type="protein sequence ID" value="ADL26174.1"/>
    <property type="molecule type" value="Genomic_DNA"/>
</dbReference>
<dbReference type="Proteomes" id="UP000000517">
    <property type="component" value="Chromosome"/>
</dbReference>
<reference evidence="4" key="2">
    <citation type="submission" date="2010-08" db="EMBL/GenBank/DDBJ databases">
        <title>Complete sequence of Fibrobacter succinogenes subsp. succinogenes S85.</title>
        <authorList>
            <person name="Durkin A.S."/>
            <person name="Nelson K.E."/>
            <person name="Morrison M."/>
            <person name="Forsberg C.W."/>
            <person name="Wilson D.B."/>
            <person name="Russell J.B."/>
            <person name="Cann I.K.O."/>
            <person name="Mackie R.I."/>
            <person name="White B.A."/>
        </authorList>
    </citation>
    <scope>NUCLEOTIDE SEQUENCE [LARGE SCALE GENOMIC DNA]</scope>
    <source>
        <strain evidence="4">ATCC 19169 / S85</strain>
    </source>
</reference>
<dbReference type="EMBL" id="CP001792">
    <property type="protein sequence ID" value="ACX75513.1"/>
    <property type="molecule type" value="Genomic_DNA"/>
</dbReference>
<dbReference type="InterPro" id="IPR012902">
    <property type="entry name" value="N_methyl_site"/>
</dbReference>
<evidence type="ECO:0000313" key="4">
    <source>
        <dbReference type="Proteomes" id="UP000000517"/>
    </source>
</evidence>
<dbReference type="KEGG" id="fsu:Fisuc_1923"/>
<accession>C9RIP2</accession>
<feature type="transmembrane region" description="Helical" evidence="1">
    <location>
        <begin position="12"/>
        <end position="34"/>
    </location>
</feature>
<organism evidence="3 4">
    <name type="scientific">Fibrobacter succinogenes (strain ATCC 19169 / S85)</name>
    <dbReference type="NCBI Taxonomy" id="59374"/>
    <lineage>
        <taxon>Bacteria</taxon>
        <taxon>Pseudomonadati</taxon>
        <taxon>Fibrobacterota</taxon>
        <taxon>Fibrobacteria</taxon>
        <taxon>Fibrobacterales</taxon>
        <taxon>Fibrobacteraceae</taxon>
        <taxon>Fibrobacter</taxon>
    </lineage>
</organism>